<reference evidence="1" key="1">
    <citation type="submission" date="2021-01" db="EMBL/GenBank/DDBJ databases">
        <authorList>
            <person name="Corre E."/>
            <person name="Pelletier E."/>
            <person name="Niang G."/>
            <person name="Scheremetjew M."/>
            <person name="Finn R."/>
            <person name="Kale V."/>
            <person name="Holt S."/>
            <person name="Cochrane G."/>
            <person name="Meng A."/>
            <person name="Brown T."/>
            <person name="Cohen L."/>
        </authorList>
    </citation>
    <scope>NUCLEOTIDE SEQUENCE</scope>
    <source>
        <strain evidence="1">CCAP979/52</strain>
    </source>
</reference>
<organism evidence="1">
    <name type="scientific">Cryptomonas curvata</name>
    <dbReference type="NCBI Taxonomy" id="233186"/>
    <lineage>
        <taxon>Eukaryota</taxon>
        <taxon>Cryptophyceae</taxon>
        <taxon>Cryptomonadales</taxon>
        <taxon>Cryptomonadaceae</taxon>
        <taxon>Cryptomonas</taxon>
    </lineage>
</organism>
<dbReference type="EMBL" id="HBEZ01017029">
    <property type="protein sequence ID" value="CAD8631752.1"/>
    <property type="molecule type" value="Transcribed_RNA"/>
</dbReference>
<proteinExistence type="predicted"/>
<gene>
    <name evidence="1" type="ORF">CCUR1050_LOCUS9432</name>
</gene>
<protein>
    <submittedName>
        <fullName evidence="1">Uncharacterized protein</fullName>
    </submittedName>
</protein>
<accession>A0A7S0M5S6</accession>
<evidence type="ECO:0000313" key="1">
    <source>
        <dbReference type="EMBL" id="CAD8631752.1"/>
    </source>
</evidence>
<dbReference type="AlphaFoldDB" id="A0A7S0M5S6"/>
<name>A0A7S0M5S6_9CRYP</name>
<sequence>MLYLEYCYDECTAVKYPDDNPRPSRSKPGLLRAAHPACSAATIFTLQGVRKVLKYCDPIFDGIDDMYPSLVRQGHLEAYVTYPPAVVQDGFWGSDANRQINEPFQDGSQRVHAAIAPICKEHEQSFQMMEVRQIGRMLQWSDWSRLKTPAGLRMQVETLAQDQGFETLTDHVYVVILRFPGLTPRNMASSTRDGRTGGQTVVYWTRSLDWPDFEVEVGRWNGGDCEGLLVFGPMSECSRLPEIRHERHDSVPWPNEVQPDAANWCVIEAVDEGDKDRSSARSVLLFLEPFNITHSQQPNFTCHA</sequence>